<evidence type="ECO:0000256" key="4">
    <source>
        <dbReference type="ARBA" id="ARBA00023242"/>
    </source>
</evidence>
<dbReference type="InterPro" id="IPR001138">
    <property type="entry name" value="Zn2Cys6_DnaBD"/>
</dbReference>
<dbReference type="CDD" id="cd00067">
    <property type="entry name" value="GAL4"/>
    <property type="match status" value="1"/>
</dbReference>
<dbReference type="SMART" id="SM00066">
    <property type="entry name" value="GAL4"/>
    <property type="match status" value="1"/>
</dbReference>
<name>A0A9Q5HSL7_SANBA</name>
<evidence type="ECO:0000256" key="3">
    <source>
        <dbReference type="ARBA" id="ARBA00023163"/>
    </source>
</evidence>
<keyword evidence="3" id="KW-0804">Transcription</keyword>
<feature type="compositionally biased region" description="Basic residues" evidence="5">
    <location>
        <begin position="101"/>
        <end position="112"/>
    </location>
</feature>
<feature type="compositionally biased region" description="Polar residues" evidence="5">
    <location>
        <begin position="113"/>
        <end position="131"/>
    </location>
</feature>
<keyword evidence="8" id="KW-1185">Reference proteome</keyword>
<evidence type="ECO:0000259" key="6">
    <source>
        <dbReference type="PROSITE" id="PS50048"/>
    </source>
</evidence>
<dbReference type="PANTHER" id="PTHR31069">
    <property type="entry name" value="OLEATE-ACTIVATED TRANSCRIPTION FACTOR 1-RELATED"/>
    <property type="match status" value="1"/>
</dbReference>
<dbReference type="Proteomes" id="UP000757232">
    <property type="component" value="Unassembled WGS sequence"/>
</dbReference>
<feature type="compositionally biased region" description="Basic and acidic residues" evidence="5">
    <location>
        <begin position="1"/>
        <end position="21"/>
    </location>
</feature>
<comment type="caution">
    <text evidence="7">The sequence shown here is derived from an EMBL/GenBank/DDBJ whole genome shotgun (WGS) entry which is preliminary data.</text>
</comment>
<evidence type="ECO:0000256" key="2">
    <source>
        <dbReference type="ARBA" id="ARBA00023125"/>
    </source>
</evidence>
<feature type="domain" description="Zn(2)-C6 fungal-type" evidence="6">
    <location>
        <begin position="33"/>
        <end position="65"/>
    </location>
</feature>
<keyword evidence="1" id="KW-0805">Transcription regulation</keyword>
<proteinExistence type="predicted"/>
<dbReference type="SUPFAM" id="SSF57701">
    <property type="entry name" value="Zn2/Cys6 DNA-binding domain"/>
    <property type="match status" value="1"/>
</dbReference>
<feature type="compositionally biased region" description="Low complexity" evidence="5">
    <location>
        <begin position="173"/>
        <end position="189"/>
    </location>
</feature>
<evidence type="ECO:0000256" key="5">
    <source>
        <dbReference type="SAM" id="MobiDB-lite"/>
    </source>
</evidence>
<evidence type="ECO:0000256" key="1">
    <source>
        <dbReference type="ARBA" id="ARBA00023015"/>
    </source>
</evidence>
<dbReference type="OrthoDB" id="2269373at2759"/>
<dbReference type="GO" id="GO:0008270">
    <property type="term" value="F:zinc ion binding"/>
    <property type="evidence" value="ECO:0007669"/>
    <property type="project" value="InterPro"/>
</dbReference>
<dbReference type="Pfam" id="PF00172">
    <property type="entry name" value="Zn_clus"/>
    <property type="match status" value="1"/>
</dbReference>
<evidence type="ECO:0000313" key="8">
    <source>
        <dbReference type="Proteomes" id="UP000757232"/>
    </source>
</evidence>
<keyword evidence="2" id="KW-0238">DNA-binding</keyword>
<dbReference type="EMBL" id="LNZH02000211">
    <property type="protein sequence ID" value="OCB85176.1"/>
    <property type="molecule type" value="Genomic_DNA"/>
</dbReference>
<evidence type="ECO:0000313" key="7">
    <source>
        <dbReference type="EMBL" id="OCB85176.1"/>
    </source>
</evidence>
<protein>
    <recommendedName>
        <fullName evidence="6">Zn(2)-C6 fungal-type domain-containing protein</fullName>
    </recommendedName>
</protein>
<dbReference type="AlphaFoldDB" id="A0A9Q5HSL7"/>
<feature type="region of interest" description="Disordered" evidence="5">
    <location>
        <begin position="362"/>
        <end position="428"/>
    </location>
</feature>
<dbReference type="PANTHER" id="PTHR31069:SF32">
    <property type="entry name" value="ARGININE METABOLISM REGULATION PROTEIN II"/>
    <property type="match status" value="1"/>
</dbReference>
<feature type="region of interest" description="Disordered" evidence="5">
    <location>
        <begin position="1"/>
        <end position="25"/>
    </location>
</feature>
<feature type="region of interest" description="Disordered" evidence="5">
    <location>
        <begin position="101"/>
        <end position="206"/>
    </location>
</feature>
<dbReference type="PROSITE" id="PS50048">
    <property type="entry name" value="ZN2_CY6_FUNGAL_2"/>
    <property type="match status" value="1"/>
</dbReference>
<dbReference type="GO" id="GO:0000981">
    <property type="term" value="F:DNA-binding transcription factor activity, RNA polymerase II-specific"/>
    <property type="evidence" value="ECO:0007669"/>
    <property type="project" value="InterPro"/>
</dbReference>
<sequence>MASQDETKKRISDDDAKEQVDHRKRRRNRTTLSCLNCHSSKRMCDRRRPACGRCTKLGLSGTCVYEVDDINRRDPAQDEVLLLKNRIAELEGFIREFKRKPHPRTITRRKRANSTSSSLPGSDNGGDSDSCQDSRHSVMTIVSRTSSPNESSSESDNDPRTPSALENEPVFLTSTGCPTSPLSSPSTSSNRFATLTTSSDPAKTGSDCIMDIDSTFDFRSTGLMCDDNDTLERVFARIIEQDVTSNHDCGCVKHHLAYSSIFELVPHLRRALSALRSAPEHHAQVSEFSSPCFYLSQLQSLTDAISSIIESPPGTTLASSSPPPCAPQSQRPLSNALLPSAACAEDSPLQRVIAARRAGLAGKPNPVRSASQTPITASAKDAWRGSNLRPAWGGGQSTSDRELPGSGKDSFMSWEPTQRGPWPRTISL</sequence>
<dbReference type="Gene3D" id="4.10.240.10">
    <property type="entry name" value="Zn(2)-C6 fungal-type DNA-binding domain"/>
    <property type="match status" value="1"/>
</dbReference>
<feature type="region of interest" description="Disordered" evidence="5">
    <location>
        <begin position="312"/>
        <end position="332"/>
    </location>
</feature>
<reference evidence="7" key="1">
    <citation type="submission" date="2016-06" db="EMBL/GenBank/DDBJ databases">
        <title>Draft Genome sequence of the fungus Inonotus baumii.</title>
        <authorList>
            <person name="Zhu H."/>
            <person name="Lin W."/>
        </authorList>
    </citation>
    <scope>NUCLEOTIDE SEQUENCE</scope>
    <source>
        <strain evidence="7">821</strain>
    </source>
</reference>
<gene>
    <name evidence="7" type="ORF">A7U60_g7802</name>
</gene>
<organism evidence="7 8">
    <name type="scientific">Sanghuangporus baumii</name>
    <name type="common">Phellinus baumii</name>
    <dbReference type="NCBI Taxonomy" id="108892"/>
    <lineage>
        <taxon>Eukaryota</taxon>
        <taxon>Fungi</taxon>
        <taxon>Dikarya</taxon>
        <taxon>Basidiomycota</taxon>
        <taxon>Agaricomycotina</taxon>
        <taxon>Agaricomycetes</taxon>
        <taxon>Hymenochaetales</taxon>
        <taxon>Hymenochaetaceae</taxon>
        <taxon>Sanghuangporus</taxon>
    </lineage>
</organism>
<dbReference type="InterPro" id="IPR050675">
    <property type="entry name" value="OAF3"/>
</dbReference>
<feature type="compositionally biased region" description="Polar residues" evidence="5">
    <location>
        <begin position="190"/>
        <end position="201"/>
    </location>
</feature>
<dbReference type="InterPro" id="IPR036864">
    <property type="entry name" value="Zn2-C6_fun-type_DNA-bd_sf"/>
</dbReference>
<dbReference type="PROSITE" id="PS00463">
    <property type="entry name" value="ZN2_CY6_FUNGAL_1"/>
    <property type="match status" value="1"/>
</dbReference>
<dbReference type="GO" id="GO:0003677">
    <property type="term" value="F:DNA binding"/>
    <property type="evidence" value="ECO:0007669"/>
    <property type="project" value="UniProtKB-KW"/>
</dbReference>
<keyword evidence="4" id="KW-0539">Nucleus</keyword>
<accession>A0A9Q5HSL7</accession>